<gene>
    <name evidence="1" type="ORF">G3M70_04500</name>
</gene>
<evidence type="ECO:0000313" key="1">
    <source>
        <dbReference type="EMBL" id="QPJ61187.1"/>
    </source>
</evidence>
<organism evidence="1 2">
    <name type="scientific">Candidatus Nitronauta litoralis</name>
    <dbReference type="NCBI Taxonomy" id="2705533"/>
    <lineage>
        <taxon>Bacteria</taxon>
        <taxon>Pseudomonadati</taxon>
        <taxon>Nitrospinota/Tectimicrobiota group</taxon>
        <taxon>Nitrospinota</taxon>
        <taxon>Nitrospinia</taxon>
        <taxon>Nitrospinales</taxon>
        <taxon>Nitrospinaceae</taxon>
        <taxon>Candidatus Nitronauta</taxon>
    </lineage>
</organism>
<accession>A0A7T0BUD5</accession>
<reference evidence="1 2" key="1">
    <citation type="submission" date="2020-02" db="EMBL/GenBank/DDBJ databases">
        <title>Genomic and physiological characterization of two novel Nitrospinaceae genera.</title>
        <authorList>
            <person name="Mueller A.J."/>
            <person name="Jung M.-Y."/>
            <person name="Strachan C.R."/>
            <person name="Herbold C.W."/>
            <person name="Kirkegaard R.H."/>
            <person name="Daims H."/>
        </authorList>
    </citation>
    <scope>NUCLEOTIDE SEQUENCE [LARGE SCALE GENOMIC DNA]</scope>
    <source>
        <strain evidence="1">EB</strain>
    </source>
</reference>
<sequence>MSRRYNIHGILSVESEIPLLPPSFRTEGETEVEADLTFRFEQDNAFENMLRSTTEMMPGVFFNTEQNTLISRWAPFGFNFFLAVCDFDKPSGTKILINKRFARFLRKIVRVPLSSLFPLEHFMKLMVGLALFKKEAIMILAAGFRLKEKNFLVTSFGGIGKTRLTLEAHKQYPAEFDYLSDDTCILNEGRVFGYPQLIRNRLGRSAFYSRERYTTPDQVMGDSICDSFKPDQIVFLERGLVNDAFSLNRETAMRRLNAINKKTFPYGFERISAALDYLYGYSGRLEEKTREAFNQCLDIPAVTLRGHGKFYLNQIIQMAK</sequence>
<evidence type="ECO:0000313" key="2">
    <source>
        <dbReference type="Proteomes" id="UP000594688"/>
    </source>
</evidence>
<dbReference type="KEGG" id="nli:G3M70_04500"/>
<protein>
    <submittedName>
        <fullName evidence="1">Uncharacterized protein</fullName>
    </submittedName>
</protein>
<name>A0A7T0BUD5_9BACT</name>
<proteinExistence type="predicted"/>
<dbReference type="EMBL" id="CP048685">
    <property type="protein sequence ID" value="QPJ61187.1"/>
    <property type="molecule type" value="Genomic_DNA"/>
</dbReference>
<dbReference type="Proteomes" id="UP000594688">
    <property type="component" value="Chromosome"/>
</dbReference>
<dbReference type="AlphaFoldDB" id="A0A7T0BUD5"/>